<keyword evidence="3" id="KW-1185">Reference proteome</keyword>
<sequence>MEASPVFFVLEAFQGKIQEESSPEAVFGKNSGPTTCGSSSSSPPFTNLVLPKKNVVFNSEPPMVQSAEMPFGYGGSSLGP</sequence>
<dbReference type="Gramene" id="OPUNC02G20170.1">
    <property type="protein sequence ID" value="OPUNC02G20170.1"/>
    <property type="gene ID" value="OPUNC02G20170"/>
</dbReference>
<feature type="region of interest" description="Disordered" evidence="1">
    <location>
        <begin position="23"/>
        <end position="43"/>
    </location>
</feature>
<proteinExistence type="predicted"/>
<evidence type="ECO:0000256" key="1">
    <source>
        <dbReference type="SAM" id="MobiDB-lite"/>
    </source>
</evidence>
<reference evidence="2" key="1">
    <citation type="submission" date="2015-04" db="UniProtKB">
        <authorList>
            <consortium name="EnsemblPlants"/>
        </authorList>
    </citation>
    <scope>IDENTIFICATION</scope>
</reference>
<dbReference type="Proteomes" id="UP000026962">
    <property type="component" value="Chromosome 2"/>
</dbReference>
<protein>
    <submittedName>
        <fullName evidence="2">Uncharacterized protein</fullName>
    </submittedName>
</protein>
<evidence type="ECO:0000313" key="2">
    <source>
        <dbReference type="EnsemblPlants" id="OPUNC02G20170.1"/>
    </source>
</evidence>
<dbReference type="AlphaFoldDB" id="A0A0E0K1R3"/>
<feature type="compositionally biased region" description="Low complexity" evidence="1">
    <location>
        <begin position="31"/>
        <end position="43"/>
    </location>
</feature>
<dbReference type="HOGENOM" id="CLU_2593939_0_0_1"/>
<organism evidence="2">
    <name type="scientific">Oryza punctata</name>
    <name type="common">Red rice</name>
    <dbReference type="NCBI Taxonomy" id="4537"/>
    <lineage>
        <taxon>Eukaryota</taxon>
        <taxon>Viridiplantae</taxon>
        <taxon>Streptophyta</taxon>
        <taxon>Embryophyta</taxon>
        <taxon>Tracheophyta</taxon>
        <taxon>Spermatophyta</taxon>
        <taxon>Magnoliopsida</taxon>
        <taxon>Liliopsida</taxon>
        <taxon>Poales</taxon>
        <taxon>Poaceae</taxon>
        <taxon>BOP clade</taxon>
        <taxon>Oryzoideae</taxon>
        <taxon>Oryzeae</taxon>
        <taxon>Oryzinae</taxon>
        <taxon>Oryza</taxon>
    </lineage>
</organism>
<accession>A0A0E0K1R3</accession>
<reference evidence="2" key="2">
    <citation type="submission" date="2018-05" db="EMBL/GenBank/DDBJ databases">
        <title>OpunRS2 (Oryza punctata Reference Sequence Version 2).</title>
        <authorList>
            <person name="Zhang J."/>
            <person name="Kudrna D."/>
            <person name="Lee S."/>
            <person name="Talag J."/>
            <person name="Welchert J."/>
            <person name="Wing R.A."/>
        </authorList>
    </citation>
    <scope>NUCLEOTIDE SEQUENCE [LARGE SCALE GENOMIC DNA]</scope>
</reference>
<dbReference type="EnsemblPlants" id="OPUNC02G20170.1">
    <property type="protein sequence ID" value="OPUNC02G20170.1"/>
    <property type="gene ID" value="OPUNC02G20170"/>
</dbReference>
<evidence type="ECO:0000313" key="3">
    <source>
        <dbReference type="Proteomes" id="UP000026962"/>
    </source>
</evidence>
<name>A0A0E0K1R3_ORYPU</name>